<dbReference type="Pfam" id="PF13439">
    <property type="entry name" value="Glyco_transf_4"/>
    <property type="match status" value="1"/>
</dbReference>
<keyword evidence="4" id="KW-1185">Reference proteome</keyword>
<dbReference type="InterPro" id="IPR050194">
    <property type="entry name" value="Glycosyltransferase_grp1"/>
</dbReference>
<dbReference type="STRING" id="990316.MCON_1485"/>
<dbReference type="InterPro" id="IPR001296">
    <property type="entry name" value="Glyco_trans_1"/>
</dbReference>
<accession>F4BTD3</accession>
<dbReference type="CDD" id="cd03801">
    <property type="entry name" value="GT4_PimA-like"/>
    <property type="match status" value="1"/>
</dbReference>
<organism evidence="3 4">
    <name type="scientific">Methanothrix soehngenii (strain ATCC 5969 / DSM 3671 / JCM 10134 / NBRC 103675 / OCM 69 / GP-6)</name>
    <name type="common">Methanosaeta concilii</name>
    <dbReference type="NCBI Taxonomy" id="990316"/>
    <lineage>
        <taxon>Archaea</taxon>
        <taxon>Methanobacteriati</taxon>
        <taxon>Methanobacteriota</taxon>
        <taxon>Stenosarchaea group</taxon>
        <taxon>Methanomicrobia</taxon>
        <taxon>Methanotrichales</taxon>
        <taxon>Methanotrichaceae</taxon>
        <taxon>Methanothrix</taxon>
    </lineage>
</organism>
<proteinExistence type="predicted"/>
<sequence>MKSMRIAYFSTEYPPLVYGGLGVYADNISRSLVALGQKVTVFSWGSKESPRHEMLVGVDVFREMPLAMRDGMEIFLSPQTLRWGQGLDYLLNLFSYNQLALDHLKEEDRFDLLVSHDWLALPGGMAARREGTPLIYHVHGLETGRSSNPNPQIVALEHKGLEVADLVITVSEAMKRELAGQGISEDKIRVCYHGVDCEFFDPEKVDRESLVALRERYGFDEDDIVILFVGRLEPVKGIRELFSALPSVQSEYNRVKLLVLGVGSLDGWAKVEAERQGNITLVTDFVDAEEKRLHYALADLCVFPSLYEPFGIVALEAAAMGKAAVVGAAGTSGLAEIVKNPAEDEPTGVHVNARDPADLAWGINLALEDKERLLSWGKNARKRAQTNFSWQKAAESTLAIYEEAIAFFRKRSEGL</sequence>
<dbReference type="PANTHER" id="PTHR45947">
    <property type="entry name" value="SULFOQUINOVOSYL TRANSFERASE SQD2"/>
    <property type="match status" value="1"/>
</dbReference>
<dbReference type="Gene3D" id="3.40.50.2000">
    <property type="entry name" value="Glycogen Phosphorylase B"/>
    <property type="match status" value="2"/>
</dbReference>
<dbReference type="SUPFAM" id="SSF53756">
    <property type="entry name" value="UDP-Glycosyltransferase/glycogen phosphorylase"/>
    <property type="match status" value="1"/>
</dbReference>
<protein>
    <submittedName>
        <fullName evidence="3">Glycosyl transferase, group 1 family protein</fullName>
    </submittedName>
</protein>
<evidence type="ECO:0000259" key="1">
    <source>
        <dbReference type="Pfam" id="PF00534"/>
    </source>
</evidence>
<evidence type="ECO:0000259" key="2">
    <source>
        <dbReference type="Pfam" id="PF13439"/>
    </source>
</evidence>
<dbReference type="HOGENOM" id="CLU_009583_2_3_2"/>
<dbReference type="EMBL" id="CP002565">
    <property type="protein sequence ID" value="AEB68138.1"/>
    <property type="molecule type" value="Genomic_DNA"/>
</dbReference>
<dbReference type="Pfam" id="PF00534">
    <property type="entry name" value="Glycos_transf_1"/>
    <property type="match status" value="1"/>
</dbReference>
<reference evidence="3 4" key="1">
    <citation type="journal article" date="2011" name="J. Bacteriol.">
        <title>Complete genome sequence of Methanosaeta concilii, a specialist in aceticlastic methanogenesis.</title>
        <authorList>
            <person name="Barber R.D."/>
            <person name="Zhang L."/>
            <person name="Harnack M."/>
            <person name="Olson M.V."/>
            <person name="Kaul R."/>
            <person name="Ingram-Smith C."/>
            <person name="Smith K.S."/>
        </authorList>
    </citation>
    <scope>NUCLEOTIDE SEQUENCE [LARGE SCALE GENOMIC DNA]</scope>
    <source>
        <strain evidence="4">ATCC 5969 / DSM 3671 / JCM 10134 / NBRC 103675 / OCM 69 / GP-6</strain>
    </source>
</reference>
<evidence type="ECO:0000313" key="4">
    <source>
        <dbReference type="Proteomes" id="UP000007807"/>
    </source>
</evidence>
<dbReference type="AlphaFoldDB" id="F4BTD3"/>
<dbReference type="PANTHER" id="PTHR45947:SF3">
    <property type="entry name" value="SULFOQUINOVOSYL TRANSFERASE SQD2"/>
    <property type="match status" value="1"/>
</dbReference>
<feature type="domain" description="Glycosyl transferase family 1" evidence="1">
    <location>
        <begin position="214"/>
        <end position="383"/>
    </location>
</feature>
<dbReference type="InParanoid" id="F4BTD3"/>
<dbReference type="InterPro" id="IPR028098">
    <property type="entry name" value="Glyco_trans_4-like_N"/>
</dbReference>
<gene>
    <name evidence="3" type="ordered locus">MCON_1485</name>
</gene>
<dbReference type="KEGG" id="mcj:MCON_1485"/>
<name>F4BTD3_METSG</name>
<dbReference type="SMR" id="F4BTD3"/>
<evidence type="ECO:0000313" key="3">
    <source>
        <dbReference type="EMBL" id="AEB68138.1"/>
    </source>
</evidence>
<dbReference type="Proteomes" id="UP000007807">
    <property type="component" value="Chromosome"/>
</dbReference>
<keyword evidence="3" id="KW-0808">Transferase</keyword>
<feature type="domain" description="Glycosyltransferase subfamily 4-like N-terminal" evidence="2">
    <location>
        <begin position="18"/>
        <end position="198"/>
    </location>
</feature>
<dbReference type="GO" id="GO:0016758">
    <property type="term" value="F:hexosyltransferase activity"/>
    <property type="evidence" value="ECO:0007669"/>
    <property type="project" value="TreeGrafter"/>
</dbReference>